<sequence>MNLAIAHTDPAALIARCETTGARTVGGEAEYEPGAVLPAGPWQPLTTELAARLKPAASTSDGTLVELVKLPTGPVPASLAALADPLGDPDAVHLGQAASPAKALTTTPNYQDGRRIGLHVDNWDRLDYESKHTGRRRLCFNLGPGSRYLLLADLDIRAICRALYRDPTRRHPHTDDLRAYVAGRRPLRVYRICLNPGEGYIAPTELLPHDGSTEDQDEPSAAAFWLGHWPRGVLPNLT</sequence>
<dbReference type="EMBL" id="VIWT01000002">
    <property type="protein sequence ID" value="TWF91088.1"/>
    <property type="molecule type" value="Genomic_DNA"/>
</dbReference>
<evidence type="ECO:0000313" key="2">
    <source>
        <dbReference type="Proteomes" id="UP000317940"/>
    </source>
</evidence>
<reference evidence="1 2" key="1">
    <citation type="submission" date="2019-06" db="EMBL/GenBank/DDBJ databases">
        <title>Sequencing the genomes of 1000 actinobacteria strains.</title>
        <authorList>
            <person name="Klenk H.-P."/>
        </authorList>
    </citation>
    <scope>NUCLEOTIDE SEQUENCE [LARGE SCALE GENOMIC DNA]</scope>
    <source>
        <strain evidence="1 2">DSM 44826</strain>
    </source>
</reference>
<protein>
    <submittedName>
        <fullName evidence="1">Uncharacterized protein</fullName>
    </submittedName>
</protein>
<comment type="caution">
    <text evidence="1">The sequence shown here is derived from an EMBL/GenBank/DDBJ whole genome shotgun (WGS) entry which is preliminary data.</text>
</comment>
<keyword evidence="2" id="KW-1185">Reference proteome</keyword>
<organism evidence="1 2">
    <name type="scientific">Kitasatospora viridis</name>
    <dbReference type="NCBI Taxonomy" id="281105"/>
    <lineage>
        <taxon>Bacteria</taxon>
        <taxon>Bacillati</taxon>
        <taxon>Actinomycetota</taxon>
        <taxon>Actinomycetes</taxon>
        <taxon>Kitasatosporales</taxon>
        <taxon>Streptomycetaceae</taxon>
        <taxon>Kitasatospora</taxon>
    </lineage>
</organism>
<dbReference type="RefSeq" id="WP_145908727.1">
    <property type="nucleotide sequence ID" value="NZ_BAAAMZ010000002.1"/>
</dbReference>
<dbReference type="OrthoDB" id="4312010at2"/>
<gene>
    <name evidence="1" type="ORF">FHX73_12200</name>
</gene>
<accession>A0A561TVG0</accession>
<proteinExistence type="predicted"/>
<dbReference type="AlphaFoldDB" id="A0A561TVG0"/>
<name>A0A561TVG0_9ACTN</name>
<dbReference type="Proteomes" id="UP000317940">
    <property type="component" value="Unassembled WGS sequence"/>
</dbReference>
<evidence type="ECO:0000313" key="1">
    <source>
        <dbReference type="EMBL" id="TWF91088.1"/>
    </source>
</evidence>